<keyword evidence="1" id="KW-0472">Membrane</keyword>
<gene>
    <name evidence="2" type="ORF">LRP50_21075</name>
</gene>
<organism evidence="2 3">
    <name type="scientific">Enterovibrio gelatinilyticus</name>
    <dbReference type="NCBI Taxonomy" id="2899819"/>
    <lineage>
        <taxon>Bacteria</taxon>
        <taxon>Pseudomonadati</taxon>
        <taxon>Pseudomonadota</taxon>
        <taxon>Gammaproteobacteria</taxon>
        <taxon>Vibrionales</taxon>
        <taxon>Vibrionaceae</taxon>
        <taxon>Enterovibrio</taxon>
    </lineage>
</organism>
<accession>A0ABT5R5U4</accession>
<dbReference type="Proteomes" id="UP001149400">
    <property type="component" value="Unassembled WGS sequence"/>
</dbReference>
<keyword evidence="1" id="KW-0812">Transmembrane</keyword>
<dbReference type="EMBL" id="JAJUBC010000032">
    <property type="protein sequence ID" value="MDD1795618.1"/>
    <property type="molecule type" value="Genomic_DNA"/>
</dbReference>
<dbReference type="RefSeq" id="WP_274166404.1">
    <property type="nucleotide sequence ID" value="NZ_JAJUBC010000032.1"/>
</dbReference>
<evidence type="ECO:0000256" key="1">
    <source>
        <dbReference type="SAM" id="Phobius"/>
    </source>
</evidence>
<protein>
    <submittedName>
        <fullName evidence="2">Uncharacterized protein</fullName>
    </submittedName>
</protein>
<proteinExistence type="predicted"/>
<reference evidence="2" key="1">
    <citation type="submission" date="2021-12" db="EMBL/GenBank/DDBJ databases">
        <title>Enterovibrio ZSDZ35 sp. nov. and Enterovibrio ZSDZ42 sp. nov., isolated from coastal seawater in Qingdao.</title>
        <authorList>
            <person name="Zhang P."/>
        </authorList>
    </citation>
    <scope>NUCLEOTIDE SEQUENCE</scope>
    <source>
        <strain evidence="2">ZSDZ42</strain>
    </source>
</reference>
<name>A0ABT5R5U4_9GAMM</name>
<keyword evidence="3" id="KW-1185">Reference proteome</keyword>
<evidence type="ECO:0000313" key="2">
    <source>
        <dbReference type="EMBL" id="MDD1795618.1"/>
    </source>
</evidence>
<sequence length="46" mass="4931">MNDLSALLQMTLLCTAVAMAVAGPALIGLLVFNKYKQNQAEKHDLA</sequence>
<evidence type="ECO:0000313" key="3">
    <source>
        <dbReference type="Proteomes" id="UP001149400"/>
    </source>
</evidence>
<feature type="transmembrane region" description="Helical" evidence="1">
    <location>
        <begin position="6"/>
        <end position="32"/>
    </location>
</feature>
<keyword evidence="1" id="KW-1133">Transmembrane helix</keyword>
<comment type="caution">
    <text evidence="2">The sequence shown here is derived from an EMBL/GenBank/DDBJ whole genome shotgun (WGS) entry which is preliminary data.</text>
</comment>